<proteinExistence type="predicted"/>
<keyword evidence="2" id="KW-1185">Reference proteome</keyword>
<protein>
    <submittedName>
        <fullName evidence="1">Uncharacterized protein</fullName>
    </submittedName>
</protein>
<dbReference type="AlphaFoldDB" id="A0AAF0RA99"/>
<name>A0AAF0RA99_SOLVR</name>
<accession>A0AAF0RA99</accession>
<evidence type="ECO:0000313" key="2">
    <source>
        <dbReference type="Proteomes" id="UP001234989"/>
    </source>
</evidence>
<evidence type="ECO:0000313" key="1">
    <source>
        <dbReference type="EMBL" id="WMV34444.1"/>
    </source>
</evidence>
<sequence>MLQVQFQVEEKFSINFIFLSFLSSLENARSVKSKFHEVVDEDVVFSCIPSIAPPTSSLGGEFPVAGGSNQEKCNSVFEFWGVLRLMVMLWRLIFWGSFGTLVNHQTLTNDSFMALKPNYDYSFPFSTGSF</sequence>
<gene>
    <name evidence="1" type="ORF">MTR67_027829</name>
</gene>
<dbReference type="Proteomes" id="UP001234989">
    <property type="component" value="Chromosome 6"/>
</dbReference>
<dbReference type="EMBL" id="CP133617">
    <property type="protein sequence ID" value="WMV34444.1"/>
    <property type="molecule type" value="Genomic_DNA"/>
</dbReference>
<organism evidence="1 2">
    <name type="scientific">Solanum verrucosum</name>
    <dbReference type="NCBI Taxonomy" id="315347"/>
    <lineage>
        <taxon>Eukaryota</taxon>
        <taxon>Viridiplantae</taxon>
        <taxon>Streptophyta</taxon>
        <taxon>Embryophyta</taxon>
        <taxon>Tracheophyta</taxon>
        <taxon>Spermatophyta</taxon>
        <taxon>Magnoliopsida</taxon>
        <taxon>eudicotyledons</taxon>
        <taxon>Gunneridae</taxon>
        <taxon>Pentapetalae</taxon>
        <taxon>asterids</taxon>
        <taxon>lamiids</taxon>
        <taxon>Solanales</taxon>
        <taxon>Solanaceae</taxon>
        <taxon>Solanoideae</taxon>
        <taxon>Solaneae</taxon>
        <taxon>Solanum</taxon>
    </lineage>
</organism>
<reference evidence="1" key="1">
    <citation type="submission" date="2023-08" db="EMBL/GenBank/DDBJ databases">
        <title>A de novo genome assembly of Solanum verrucosum Schlechtendal, a Mexican diploid species geographically isolated from the other diploid A-genome species in potato relatives.</title>
        <authorList>
            <person name="Hosaka K."/>
        </authorList>
    </citation>
    <scope>NUCLEOTIDE SEQUENCE</scope>
    <source>
        <tissue evidence="1">Young leaves</tissue>
    </source>
</reference>